<dbReference type="AlphaFoldDB" id="R4YKQ7"/>
<accession>R4YKQ7</accession>
<gene>
    <name evidence="1" type="ORF">OLEAN_C08760</name>
</gene>
<name>R4YKQ7_OLEAN</name>
<dbReference type="KEGG" id="oai:OLEAN_C08760"/>
<reference evidence="1 2" key="1">
    <citation type="journal article" date="2013" name="Nat. Commun.">
        <title>Genome sequence and functional genomic analysis of the oil-degrading bacterium Oleispira antarctica.</title>
        <authorList>
            <person name="Kube M."/>
            <person name="Chernikova T.N."/>
            <person name="Al-Ramahi Y."/>
            <person name="Beloqui A."/>
            <person name="Lopez-Cortez N."/>
            <person name="Guazzaroni M.E."/>
            <person name="Heipieper H.J."/>
            <person name="Klages S."/>
            <person name="Kotsyurbenko O.R."/>
            <person name="Langer I."/>
            <person name="Nechitaylo T.Y."/>
            <person name="Lunsdorf H."/>
            <person name="Fernandez M."/>
            <person name="Juarez S."/>
            <person name="Ciordia S."/>
            <person name="Singer A."/>
            <person name="Kagan O."/>
            <person name="Egorova O."/>
            <person name="Petit P.A."/>
            <person name="Stogios P."/>
            <person name="Kim Y."/>
            <person name="Tchigvintsev A."/>
            <person name="Flick R."/>
            <person name="Denaro R."/>
            <person name="Genovese M."/>
            <person name="Albar J.P."/>
            <person name="Reva O.N."/>
            <person name="Martinez-Gomariz M."/>
            <person name="Tran H."/>
            <person name="Ferrer M."/>
            <person name="Savchenko A."/>
            <person name="Yakunin A.F."/>
            <person name="Yakimov M.M."/>
            <person name="Golyshina O.V."/>
            <person name="Reinhardt R."/>
            <person name="Golyshin P.N."/>
        </authorList>
    </citation>
    <scope>NUCLEOTIDE SEQUENCE [LARGE SCALE GENOMIC DNA]</scope>
</reference>
<organism evidence="1 2">
    <name type="scientific">Oleispira antarctica RB-8</name>
    <dbReference type="NCBI Taxonomy" id="698738"/>
    <lineage>
        <taxon>Bacteria</taxon>
        <taxon>Pseudomonadati</taxon>
        <taxon>Pseudomonadota</taxon>
        <taxon>Gammaproteobacteria</taxon>
        <taxon>Oceanospirillales</taxon>
        <taxon>Oceanospirillaceae</taxon>
        <taxon>Oleispira</taxon>
    </lineage>
</organism>
<evidence type="ECO:0000313" key="1">
    <source>
        <dbReference type="EMBL" id="CCK75052.1"/>
    </source>
</evidence>
<evidence type="ECO:0000313" key="2">
    <source>
        <dbReference type="Proteomes" id="UP000032749"/>
    </source>
</evidence>
<proteinExistence type="predicted"/>
<dbReference type="OrthoDB" id="5890684at2"/>
<dbReference type="HOGENOM" id="CLU_2424055_0_0_6"/>
<dbReference type="EMBL" id="FO203512">
    <property type="protein sequence ID" value="CCK75052.1"/>
    <property type="molecule type" value="Genomic_DNA"/>
</dbReference>
<sequence length="91" mass="10259">MSEFVKGLFSLITGGAGITWTLVWETLKAIIGRITWRVVLERFLTRVLVEALKRLKTLSSNRIVDETVDSILLQLRGDGLLMAKIESSKKK</sequence>
<protein>
    <submittedName>
        <fullName evidence="1">Uncharacterized protein</fullName>
    </submittedName>
</protein>
<dbReference type="STRING" id="698738.OLEAN_C08760"/>
<dbReference type="Proteomes" id="UP000032749">
    <property type="component" value="Chromosome"/>
</dbReference>
<keyword evidence="2" id="KW-1185">Reference proteome</keyword>